<dbReference type="EMBL" id="JBHUDL010000010">
    <property type="protein sequence ID" value="MFD1635045.1"/>
    <property type="molecule type" value="Genomic_DNA"/>
</dbReference>
<comment type="caution">
    <text evidence="2">The sequence shown here is derived from an EMBL/GenBank/DDBJ whole genome shotgun (WGS) entry which is preliminary data.</text>
</comment>
<accession>A0ABD6D1J3</accession>
<feature type="compositionally biased region" description="Basic and acidic residues" evidence="1">
    <location>
        <begin position="75"/>
        <end position="90"/>
    </location>
</feature>
<evidence type="ECO:0008006" key="4">
    <source>
        <dbReference type="Google" id="ProtNLM"/>
    </source>
</evidence>
<dbReference type="PROSITE" id="PS51257">
    <property type="entry name" value="PROKAR_LIPOPROTEIN"/>
    <property type="match status" value="1"/>
</dbReference>
<keyword evidence="3" id="KW-1185">Reference proteome</keyword>
<dbReference type="Proteomes" id="UP001597075">
    <property type="component" value="Unassembled WGS sequence"/>
</dbReference>
<feature type="region of interest" description="Disordered" evidence="1">
    <location>
        <begin position="71"/>
        <end position="90"/>
    </location>
</feature>
<dbReference type="AlphaFoldDB" id="A0ABD6D1J3"/>
<proteinExistence type="predicted"/>
<organism evidence="2 3">
    <name type="scientific">Haloplanus ruber</name>
    <dbReference type="NCBI Taxonomy" id="869892"/>
    <lineage>
        <taxon>Archaea</taxon>
        <taxon>Methanobacteriati</taxon>
        <taxon>Methanobacteriota</taxon>
        <taxon>Stenosarchaea group</taxon>
        <taxon>Halobacteria</taxon>
        <taxon>Halobacteriales</taxon>
        <taxon>Haloferacaceae</taxon>
        <taxon>Haloplanus</taxon>
    </lineage>
</organism>
<name>A0ABD6D1J3_9EURY</name>
<gene>
    <name evidence="2" type="ORF">ACFSBJ_15035</name>
</gene>
<evidence type="ECO:0000313" key="2">
    <source>
        <dbReference type="EMBL" id="MFD1635045.1"/>
    </source>
</evidence>
<evidence type="ECO:0000313" key="3">
    <source>
        <dbReference type="Proteomes" id="UP001597075"/>
    </source>
</evidence>
<dbReference type="PROSITE" id="PS51318">
    <property type="entry name" value="TAT"/>
    <property type="match status" value="1"/>
</dbReference>
<reference evidence="2 3" key="1">
    <citation type="journal article" date="2019" name="Int. J. Syst. Evol. Microbiol.">
        <title>The Global Catalogue of Microorganisms (GCM) 10K type strain sequencing project: providing services to taxonomists for standard genome sequencing and annotation.</title>
        <authorList>
            <consortium name="The Broad Institute Genomics Platform"/>
            <consortium name="The Broad Institute Genome Sequencing Center for Infectious Disease"/>
            <person name="Wu L."/>
            <person name="Ma J."/>
        </authorList>
    </citation>
    <scope>NUCLEOTIDE SEQUENCE [LARGE SCALE GENOMIC DNA]</scope>
    <source>
        <strain evidence="2 3">CGMCC 1.10594</strain>
    </source>
</reference>
<dbReference type="InterPro" id="IPR006311">
    <property type="entry name" value="TAT_signal"/>
</dbReference>
<protein>
    <recommendedName>
        <fullName evidence="4">Twin-arginine translocation signal domain-containing protein</fullName>
    </recommendedName>
</protein>
<dbReference type="RefSeq" id="WP_256405272.1">
    <property type="nucleotide sequence ID" value="NZ_CP187151.1"/>
</dbReference>
<evidence type="ECO:0000256" key="1">
    <source>
        <dbReference type="SAM" id="MobiDB-lite"/>
    </source>
</evidence>
<sequence length="174" mass="18099">MFDDTDRRRFLQLAGTGTALSIAGCSALSNQDGDGEAGAGGDGGTEAEMSTVTLGVQPDEESLQELQSEISSRVESGELGRREAQQEFQTRRAELTGAAVDRFRNRSANMSVSVDETITEFGVLLVTGEPAALLDTLGFDGVNGLFPASVFEEARAQAGTGTPASGSGNDTQMA</sequence>